<name>A0A918ULM1_9ACTN</name>
<dbReference type="Pfam" id="PF04972">
    <property type="entry name" value="BON"/>
    <property type="match status" value="1"/>
</dbReference>
<sequence length="175" mass="19258">MTANPAHPVSGGERVHALLTDGTTVCIRPAGTGDQEAVLRLYRRMSDANLRLRFFTVSRRSAEQAATRIAGPAKSGHRALVATHGRDRIIGIAEYETTALWLTPHAVDVDVHEGVVTLTGRLERRSDVTAAVHLCRGTDGVVAVVDHLTYRFDDSRLRPEEPHVHGVTDDWLRKL</sequence>
<organism evidence="2 3">
    <name type="scientific">Streptomyces poonensis</name>
    <dbReference type="NCBI Taxonomy" id="68255"/>
    <lineage>
        <taxon>Bacteria</taxon>
        <taxon>Bacillati</taxon>
        <taxon>Actinomycetota</taxon>
        <taxon>Actinomycetes</taxon>
        <taxon>Kitasatosporales</taxon>
        <taxon>Streptomycetaceae</taxon>
        <taxon>Streptomyces</taxon>
    </lineage>
</organism>
<dbReference type="InterPro" id="IPR007055">
    <property type="entry name" value="BON_dom"/>
</dbReference>
<keyword evidence="3" id="KW-1185">Reference proteome</keyword>
<gene>
    <name evidence="2" type="ORF">GCM10010365_46240</name>
</gene>
<evidence type="ECO:0000313" key="3">
    <source>
        <dbReference type="Proteomes" id="UP000622166"/>
    </source>
</evidence>
<evidence type="ECO:0000259" key="1">
    <source>
        <dbReference type="Pfam" id="PF04972"/>
    </source>
</evidence>
<dbReference type="Gene3D" id="3.40.630.30">
    <property type="match status" value="1"/>
</dbReference>
<dbReference type="EMBL" id="BMVW01000009">
    <property type="protein sequence ID" value="GGZ20682.1"/>
    <property type="molecule type" value="Genomic_DNA"/>
</dbReference>
<evidence type="ECO:0000313" key="2">
    <source>
        <dbReference type="EMBL" id="GGZ20682.1"/>
    </source>
</evidence>
<accession>A0A918ULM1</accession>
<dbReference type="InterPro" id="IPR016181">
    <property type="entry name" value="Acyl_CoA_acyltransferase"/>
</dbReference>
<dbReference type="RefSeq" id="WP_308436773.1">
    <property type="nucleotide sequence ID" value="NZ_BMVW01000009.1"/>
</dbReference>
<feature type="domain" description="BON" evidence="1">
    <location>
        <begin position="101"/>
        <end position="151"/>
    </location>
</feature>
<comment type="caution">
    <text evidence="2">The sequence shown here is derived from an EMBL/GenBank/DDBJ whole genome shotgun (WGS) entry which is preliminary data.</text>
</comment>
<dbReference type="AlphaFoldDB" id="A0A918ULM1"/>
<protein>
    <recommendedName>
        <fullName evidence="1">BON domain-containing protein</fullName>
    </recommendedName>
</protein>
<proteinExistence type="predicted"/>
<reference evidence="2" key="2">
    <citation type="submission" date="2020-09" db="EMBL/GenBank/DDBJ databases">
        <authorList>
            <person name="Sun Q."/>
            <person name="Ohkuma M."/>
        </authorList>
    </citation>
    <scope>NUCLEOTIDE SEQUENCE</scope>
    <source>
        <strain evidence="2">JCM 4815</strain>
    </source>
</reference>
<dbReference type="Proteomes" id="UP000622166">
    <property type="component" value="Unassembled WGS sequence"/>
</dbReference>
<reference evidence="2" key="1">
    <citation type="journal article" date="2014" name="Int. J. Syst. Evol. Microbiol.">
        <title>Complete genome sequence of Corynebacterium casei LMG S-19264T (=DSM 44701T), isolated from a smear-ripened cheese.</title>
        <authorList>
            <consortium name="US DOE Joint Genome Institute (JGI-PGF)"/>
            <person name="Walter F."/>
            <person name="Albersmeier A."/>
            <person name="Kalinowski J."/>
            <person name="Ruckert C."/>
        </authorList>
    </citation>
    <scope>NUCLEOTIDE SEQUENCE</scope>
    <source>
        <strain evidence="2">JCM 4815</strain>
    </source>
</reference>
<dbReference type="SUPFAM" id="SSF55729">
    <property type="entry name" value="Acyl-CoA N-acyltransferases (Nat)"/>
    <property type="match status" value="1"/>
</dbReference>